<sequence>MRWKSTNVNTTRMQGKGTRGPGEENFRLAQRHARTQMPWLAACVVGECAILKQHRFRRCTTPARLCLARRAIECQHSSHASQLVNATPSRPIARAEVGSISVALTPPVLNWPIVAPAQRGSPSDGAPTHLCNACSSLVHGQRIPVQNLQPVGGRP</sequence>
<protein>
    <submittedName>
        <fullName evidence="2">Uncharacterized protein</fullName>
    </submittedName>
</protein>
<reference evidence="2" key="1">
    <citation type="journal article" date="2020" name="Stud. Mycol.">
        <title>101 Dothideomycetes genomes: a test case for predicting lifestyles and emergence of pathogens.</title>
        <authorList>
            <person name="Haridas S."/>
            <person name="Albert R."/>
            <person name="Binder M."/>
            <person name="Bloem J."/>
            <person name="Labutti K."/>
            <person name="Salamov A."/>
            <person name="Andreopoulos B."/>
            <person name="Baker S."/>
            <person name="Barry K."/>
            <person name="Bills G."/>
            <person name="Bluhm B."/>
            <person name="Cannon C."/>
            <person name="Castanera R."/>
            <person name="Culley D."/>
            <person name="Daum C."/>
            <person name="Ezra D."/>
            <person name="Gonzalez J."/>
            <person name="Henrissat B."/>
            <person name="Kuo A."/>
            <person name="Liang C."/>
            <person name="Lipzen A."/>
            <person name="Lutzoni F."/>
            <person name="Magnuson J."/>
            <person name="Mondo S."/>
            <person name="Nolan M."/>
            <person name="Ohm R."/>
            <person name="Pangilinan J."/>
            <person name="Park H.-J."/>
            <person name="Ramirez L."/>
            <person name="Alfaro M."/>
            <person name="Sun H."/>
            <person name="Tritt A."/>
            <person name="Yoshinaga Y."/>
            <person name="Zwiers L.-H."/>
            <person name="Turgeon B."/>
            <person name="Goodwin S."/>
            <person name="Spatafora J."/>
            <person name="Crous P."/>
            <person name="Grigoriev I."/>
        </authorList>
    </citation>
    <scope>NUCLEOTIDE SEQUENCE</scope>
    <source>
        <strain evidence="2">CBS 113818</strain>
    </source>
</reference>
<accession>A0A6A7AJB2</accession>
<evidence type="ECO:0000313" key="3">
    <source>
        <dbReference type="Proteomes" id="UP000799424"/>
    </source>
</evidence>
<keyword evidence="3" id="KW-1185">Reference proteome</keyword>
<dbReference type="Proteomes" id="UP000799424">
    <property type="component" value="Unassembled WGS sequence"/>
</dbReference>
<proteinExistence type="predicted"/>
<dbReference type="EMBL" id="MU006216">
    <property type="protein sequence ID" value="KAF2833054.1"/>
    <property type="molecule type" value="Genomic_DNA"/>
</dbReference>
<organism evidence="2 3">
    <name type="scientific">Ophiobolus disseminans</name>
    <dbReference type="NCBI Taxonomy" id="1469910"/>
    <lineage>
        <taxon>Eukaryota</taxon>
        <taxon>Fungi</taxon>
        <taxon>Dikarya</taxon>
        <taxon>Ascomycota</taxon>
        <taxon>Pezizomycotina</taxon>
        <taxon>Dothideomycetes</taxon>
        <taxon>Pleosporomycetidae</taxon>
        <taxon>Pleosporales</taxon>
        <taxon>Pleosporineae</taxon>
        <taxon>Phaeosphaeriaceae</taxon>
        <taxon>Ophiobolus</taxon>
    </lineage>
</organism>
<gene>
    <name evidence="2" type="ORF">CC86DRAFT_4251</name>
</gene>
<name>A0A6A7AJB2_9PLEO</name>
<evidence type="ECO:0000256" key="1">
    <source>
        <dbReference type="SAM" id="MobiDB-lite"/>
    </source>
</evidence>
<dbReference type="AlphaFoldDB" id="A0A6A7AJB2"/>
<evidence type="ECO:0000313" key="2">
    <source>
        <dbReference type="EMBL" id="KAF2833054.1"/>
    </source>
</evidence>
<feature type="region of interest" description="Disordered" evidence="1">
    <location>
        <begin position="1"/>
        <end position="23"/>
    </location>
</feature>
<feature type="compositionally biased region" description="Polar residues" evidence="1">
    <location>
        <begin position="1"/>
        <end position="13"/>
    </location>
</feature>